<organism evidence="2 3">
    <name type="scientific">Crotalaria pallida</name>
    <name type="common">Smooth rattlebox</name>
    <name type="synonym">Crotalaria striata</name>
    <dbReference type="NCBI Taxonomy" id="3830"/>
    <lineage>
        <taxon>Eukaryota</taxon>
        <taxon>Viridiplantae</taxon>
        <taxon>Streptophyta</taxon>
        <taxon>Embryophyta</taxon>
        <taxon>Tracheophyta</taxon>
        <taxon>Spermatophyta</taxon>
        <taxon>Magnoliopsida</taxon>
        <taxon>eudicotyledons</taxon>
        <taxon>Gunneridae</taxon>
        <taxon>Pentapetalae</taxon>
        <taxon>rosids</taxon>
        <taxon>fabids</taxon>
        <taxon>Fabales</taxon>
        <taxon>Fabaceae</taxon>
        <taxon>Papilionoideae</taxon>
        <taxon>50 kb inversion clade</taxon>
        <taxon>genistoids sensu lato</taxon>
        <taxon>core genistoids</taxon>
        <taxon>Crotalarieae</taxon>
        <taxon>Crotalaria</taxon>
    </lineage>
</organism>
<evidence type="ECO:0000256" key="1">
    <source>
        <dbReference type="SAM" id="MobiDB-lite"/>
    </source>
</evidence>
<dbReference type="Proteomes" id="UP001372338">
    <property type="component" value="Unassembled WGS sequence"/>
</dbReference>
<keyword evidence="3" id="KW-1185">Reference proteome</keyword>
<gene>
    <name evidence="2" type="ORF">RIF29_29976</name>
</gene>
<sequence>MSGVPKRSHEETIHPSSKQPHEDSGTYPKFIPSVSNEHRLPYDIGQDSRAAKTPQKKELHGEARRDSQIAKSDKDVCIEGLGDNNNKDIRYDRDGHNDSKSDTKTEKDGHVVVSSHLNWKESKEYRGKRYPDGPSVSLDPWNVSSGYTPSKARKESSAAKERD</sequence>
<evidence type="ECO:0000313" key="3">
    <source>
        <dbReference type="Proteomes" id="UP001372338"/>
    </source>
</evidence>
<dbReference type="AlphaFoldDB" id="A0AAN9HWN7"/>
<feature type="compositionally biased region" description="Basic and acidic residues" evidence="1">
    <location>
        <begin position="85"/>
        <end position="110"/>
    </location>
</feature>
<protein>
    <submittedName>
        <fullName evidence="2">Uncharacterized protein</fullName>
    </submittedName>
</protein>
<dbReference type="EMBL" id="JAYWIO010000006">
    <property type="protein sequence ID" value="KAK7256524.1"/>
    <property type="molecule type" value="Genomic_DNA"/>
</dbReference>
<feature type="compositionally biased region" description="Basic and acidic residues" evidence="1">
    <location>
        <begin position="152"/>
        <end position="163"/>
    </location>
</feature>
<feature type="compositionally biased region" description="Basic and acidic residues" evidence="1">
    <location>
        <begin position="7"/>
        <end position="24"/>
    </location>
</feature>
<feature type="region of interest" description="Disordered" evidence="1">
    <location>
        <begin position="1"/>
        <end position="163"/>
    </location>
</feature>
<name>A0AAN9HWN7_CROPI</name>
<evidence type="ECO:0000313" key="2">
    <source>
        <dbReference type="EMBL" id="KAK7256524.1"/>
    </source>
</evidence>
<feature type="compositionally biased region" description="Basic and acidic residues" evidence="1">
    <location>
        <begin position="118"/>
        <end position="131"/>
    </location>
</feature>
<feature type="compositionally biased region" description="Basic and acidic residues" evidence="1">
    <location>
        <begin position="55"/>
        <end position="77"/>
    </location>
</feature>
<accession>A0AAN9HWN7</accession>
<proteinExistence type="predicted"/>
<comment type="caution">
    <text evidence="2">The sequence shown here is derived from an EMBL/GenBank/DDBJ whole genome shotgun (WGS) entry which is preliminary data.</text>
</comment>
<reference evidence="2 3" key="1">
    <citation type="submission" date="2024-01" db="EMBL/GenBank/DDBJ databases">
        <title>The genomes of 5 underutilized Papilionoideae crops provide insights into root nodulation and disease resistanc.</title>
        <authorList>
            <person name="Yuan L."/>
        </authorList>
    </citation>
    <scope>NUCLEOTIDE SEQUENCE [LARGE SCALE GENOMIC DNA]</scope>
    <source>
        <strain evidence="2">ZHUSHIDOU_FW_LH</strain>
        <tissue evidence="2">Leaf</tissue>
    </source>
</reference>